<evidence type="ECO:0008006" key="4">
    <source>
        <dbReference type="Google" id="ProtNLM"/>
    </source>
</evidence>
<name>A0A7U3ZQY4_RUNSL</name>
<reference evidence="3" key="1">
    <citation type="submission" date="2011-06" db="EMBL/GenBank/DDBJ databases">
        <title>The complete genome of chromosome of Runella slithyformis DSM 19594.</title>
        <authorList>
            <consortium name="US DOE Joint Genome Institute (JGI-PGF)"/>
            <person name="Lucas S."/>
            <person name="Han J."/>
            <person name="Lapidus A."/>
            <person name="Bruce D."/>
            <person name="Goodwin L."/>
            <person name="Pitluck S."/>
            <person name="Peters L."/>
            <person name="Kyrpides N."/>
            <person name="Mavromatis K."/>
            <person name="Ivanova N."/>
            <person name="Ovchinnikova G."/>
            <person name="Zhang X."/>
            <person name="Misra M."/>
            <person name="Detter J.C."/>
            <person name="Tapia R."/>
            <person name="Han C."/>
            <person name="Land M."/>
            <person name="Hauser L."/>
            <person name="Markowitz V."/>
            <person name="Cheng J.-F."/>
            <person name="Hugenholtz P."/>
            <person name="Woyke T."/>
            <person name="Wu D."/>
            <person name="Tindall B."/>
            <person name="Faehrich R."/>
            <person name="Brambilla E."/>
            <person name="Klenk H.-P."/>
            <person name="Eisen J.A."/>
        </authorList>
    </citation>
    <scope>NUCLEOTIDE SEQUENCE [LARGE SCALE GENOMIC DNA]</scope>
    <source>
        <strain evidence="3">ATCC 29530 / DSM 19594 / LMG 11500 / NCIMB 11436 / LSU 4</strain>
    </source>
</reference>
<evidence type="ECO:0000256" key="1">
    <source>
        <dbReference type="SAM" id="SignalP"/>
    </source>
</evidence>
<dbReference type="InterPro" id="IPR041662">
    <property type="entry name" value="SusD-like_2"/>
</dbReference>
<accession>A0A7U3ZQY4</accession>
<dbReference type="SUPFAM" id="SSF48452">
    <property type="entry name" value="TPR-like"/>
    <property type="match status" value="1"/>
</dbReference>
<evidence type="ECO:0000313" key="3">
    <source>
        <dbReference type="Proteomes" id="UP000000493"/>
    </source>
</evidence>
<dbReference type="InterPro" id="IPR011990">
    <property type="entry name" value="TPR-like_helical_dom_sf"/>
</dbReference>
<keyword evidence="1" id="KW-0732">Signal</keyword>
<proteinExistence type="predicted"/>
<dbReference type="Gene3D" id="1.25.40.390">
    <property type="match status" value="1"/>
</dbReference>
<evidence type="ECO:0000313" key="2">
    <source>
        <dbReference type="EMBL" id="AEI51745.1"/>
    </source>
</evidence>
<gene>
    <name evidence="2" type="ordered locus">Runsl_5454</name>
</gene>
<dbReference type="KEGG" id="rsi:Runsl_5454"/>
<protein>
    <recommendedName>
        <fullName evidence="4">SusD/RagB family nutrient-binding outer membrane lipoprotein</fullName>
    </recommendedName>
</protein>
<feature type="signal peptide" evidence="1">
    <location>
        <begin position="1"/>
        <end position="21"/>
    </location>
</feature>
<dbReference type="RefSeq" id="WP_013931013.1">
    <property type="nucleotide sequence ID" value="NC_015703.1"/>
</dbReference>
<reference evidence="2 3" key="2">
    <citation type="journal article" date="2012" name="Stand. Genomic Sci.">
        <title>Complete genome sequence of the aquatic bacterium Runella slithyformis type strain (LSU 4(T)).</title>
        <authorList>
            <person name="Copeland A."/>
            <person name="Zhang X."/>
            <person name="Misra M."/>
            <person name="Lapidus A."/>
            <person name="Nolan M."/>
            <person name="Lucas S."/>
            <person name="Deshpande S."/>
            <person name="Cheng J.F."/>
            <person name="Tapia R."/>
            <person name="Goodwin L.A."/>
            <person name="Pitluck S."/>
            <person name="Liolios K."/>
            <person name="Pagani I."/>
            <person name="Ivanova N."/>
            <person name="Mikhailova N."/>
            <person name="Pati A."/>
            <person name="Chen A."/>
            <person name="Palaniappan K."/>
            <person name="Land M."/>
            <person name="Hauser L."/>
            <person name="Pan C."/>
            <person name="Jeffries C.D."/>
            <person name="Detter J.C."/>
            <person name="Brambilla E.M."/>
            <person name="Rohde M."/>
            <person name="Djao O.D."/>
            <person name="Goker M."/>
            <person name="Sikorski J."/>
            <person name="Tindall B.J."/>
            <person name="Woyke T."/>
            <person name="Bristow J."/>
            <person name="Eisen J.A."/>
            <person name="Markowitz V."/>
            <person name="Hugenholtz P."/>
            <person name="Kyrpides N.C."/>
            <person name="Klenk H.P."/>
            <person name="Mavromatis K."/>
        </authorList>
    </citation>
    <scope>NUCLEOTIDE SEQUENCE [LARGE SCALE GENOMIC DNA]</scope>
    <source>
        <strain evidence="3">ATCC 29530 / DSM 19594 / LMG 11500 / NCIMB 11436 / LSU 4</strain>
    </source>
</reference>
<keyword evidence="3" id="KW-1185">Reference proteome</keyword>
<dbReference type="Proteomes" id="UP000000493">
    <property type="component" value="Chromosome"/>
</dbReference>
<sequence>MKIKYLILTACLALTFESCETADFEAAYTDPSKIANSTVEKQFSGFLQTNRDFVLPAYRNYFVVLRITLNRYTQSIGWVNGENQYVPGSSAIEDKWKNYYQLLTQYRELEKIYASLGEADKADRKIYMLAATTYLYDHTQVMVDLHGDIPFSEAARLSQNGGDYSASYPKYDKAEDLYRKMLDDLKQYADELSTITVSNGIQAGFRTQDFLLKGDLTAWRRYVNSLRLRMLTRVSGTASLGARAKTEMAEIVGNPTKFPIVTSNAQNIQMTVFDLNSPINSRGFQSGFEDWNGNLASNVIINHMKTNRDPRLRFVFEPGTAAAGEYNGLDNTLNAAVQTEQIASNRLAIYNRSTLSRNQFFPGMLISASEVSLYLAEYYLSIGNDALARTNYENSIRQSIDFYTRVRDISNDNTTPKGAAVLPAEIDAYLASEGVNWANAKDKLLMIASQKWLHFNVVQPYQNWAEMRRLDAPTFRFWEDASNPQRTPPVRWFYADEEKNFNAPNYELVRSRDNLTTRIFWDLK</sequence>
<dbReference type="AlphaFoldDB" id="A0A7U3ZQY4"/>
<dbReference type="EMBL" id="CP002859">
    <property type="protein sequence ID" value="AEI51745.1"/>
    <property type="molecule type" value="Genomic_DNA"/>
</dbReference>
<feature type="chain" id="PRO_5031327650" description="SusD/RagB family nutrient-binding outer membrane lipoprotein" evidence="1">
    <location>
        <begin position="22"/>
        <end position="524"/>
    </location>
</feature>
<organism evidence="2 3">
    <name type="scientific">Runella slithyformis (strain ATCC 29530 / DSM 19594 / LMG 11500 / NCIMB 11436 / LSU 4)</name>
    <dbReference type="NCBI Taxonomy" id="761193"/>
    <lineage>
        <taxon>Bacteria</taxon>
        <taxon>Pseudomonadati</taxon>
        <taxon>Bacteroidota</taxon>
        <taxon>Cytophagia</taxon>
        <taxon>Cytophagales</taxon>
        <taxon>Spirosomataceae</taxon>
        <taxon>Runella</taxon>
    </lineage>
</organism>
<dbReference type="Pfam" id="PF12771">
    <property type="entry name" value="SusD-like_2"/>
    <property type="match status" value="1"/>
</dbReference>